<organism evidence="1 2">
    <name type="scientific">Hymenochirus boettgeri</name>
    <name type="common">Congo dwarf clawed frog</name>
    <dbReference type="NCBI Taxonomy" id="247094"/>
    <lineage>
        <taxon>Eukaryota</taxon>
        <taxon>Metazoa</taxon>
        <taxon>Chordata</taxon>
        <taxon>Craniata</taxon>
        <taxon>Vertebrata</taxon>
        <taxon>Euteleostomi</taxon>
        <taxon>Amphibia</taxon>
        <taxon>Batrachia</taxon>
        <taxon>Anura</taxon>
        <taxon>Pipoidea</taxon>
        <taxon>Pipidae</taxon>
        <taxon>Pipinae</taxon>
        <taxon>Hymenochirus</taxon>
    </lineage>
</organism>
<name>A0A8T2J2A2_9PIPI</name>
<sequence length="91" mass="9448">MAPISVVWVSCMAAIRICCPPSRVCSGSVFGCSAGAAWSPFALFCVLVICADPGSKMAVDVACVGSRANLQFFGCRQFSFVALSMVLSLSS</sequence>
<proteinExistence type="predicted"/>
<dbReference type="EMBL" id="JAACNH010000007">
    <property type="protein sequence ID" value="KAG8437450.1"/>
    <property type="molecule type" value="Genomic_DNA"/>
</dbReference>
<comment type="caution">
    <text evidence="1">The sequence shown here is derived from an EMBL/GenBank/DDBJ whole genome shotgun (WGS) entry which is preliminary data.</text>
</comment>
<keyword evidence="2" id="KW-1185">Reference proteome</keyword>
<evidence type="ECO:0000313" key="2">
    <source>
        <dbReference type="Proteomes" id="UP000812440"/>
    </source>
</evidence>
<protein>
    <submittedName>
        <fullName evidence="1">Uncharacterized protein</fullName>
    </submittedName>
</protein>
<evidence type="ECO:0000313" key="1">
    <source>
        <dbReference type="EMBL" id="KAG8437450.1"/>
    </source>
</evidence>
<reference evidence="1" key="1">
    <citation type="thesis" date="2020" institute="ProQuest LLC" country="789 East Eisenhower Parkway, Ann Arbor, MI, USA">
        <title>Comparative Genomics and Chromosome Evolution.</title>
        <authorList>
            <person name="Mudd A.B."/>
        </authorList>
    </citation>
    <scope>NUCLEOTIDE SEQUENCE</scope>
    <source>
        <strain evidence="1">Female2</strain>
        <tissue evidence="1">Blood</tissue>
    </source>
</reference>
<accession>A0A8T2J2A2</accession>
<gene>
    <name evidence="1" type="ORF">GDO86_008234</name>
</gene>
<dbReference type="Proteomes" id="UP000812440">
    <property type="component" value="Chromosome 4"/>
</dbReference>
<dbReference type="AlphaFoldDB" id="A0A8T2J2A2"/>